<dbReference type="STRING" id="1300222.I532_15616"/>
<comment type="catalytic activity">
    <reaction evidence="21 22">
        <text>a fatty acyl-[ACP] + malonyl-[ACP] + H(+) = a 3-oxoacyl-[ACP] + holo-[ACP] + CO2</text>
        <dbReference type="Rhea" id="RHEA:22836"/>
        <dbReference type="Rhea" id="RHEA-COMP:9623"/>
        <dbReference type="Rhea" id="RHEA-COMP:9685"/>
        <dbReference type="Rhea" id="RHEA-COMP:9916"/>
        <dbReference type="Rhea" id="RHEA-COMP:14125"/>
        <dbReference type="ChEBI" id="CHEBI:15378"/>
        <dbReference type="ChEBI" id="CHEBI:16526"/>
        <dbReference type="ChEBI" id="CHEBI:64479"/>
        <dbReference type="ChEBI" id="CHEBI:78449"/>
        <dbReference type="ChEBI" id="CHEBI:78776"/>
        <dbReference type="ChEBI" id="CHEBI:138651"/>
    </reaction>
</comment>
<dbReference type="Gene3D" id="3.40.47.10">
    <property type="match status" value="1"/>
</dbReference>
<protein>
    <recommendedName>
        <fullName evidence="5 22">3-oxoacyl-[acyl-carrier-protein] synthase 2</fullName>
        <ecNumber evidence="4 22">2.3.1.179</ecNumber>
    </recommendedName>
</protein>
<comment type="caution">
    <text evidence="26">The sequence shown here is derived from an EMBL/GenBank/DDBJ whole genome shotgun (WGS) entry which is preliminary data.</text>
</comment>
<keyword evidence="17 22" id="KW-0012">Acyltransferase</keyword>
<keyword evidence="9" id="KW-0997">Cell inner membrane</keyword>
<dbReference type="Pfam" id="PF00109">
    <property type="entry name" value="ketoacyl-synt"/>
    <property type="match status" value="1"/>
</dbReference>
<dbReference type="CDD" id="cd00834">
    <property type="entry name" value="KAS_I_II"/>
    <property type="match status" value="1"/>
</dbReference>
<dbReference type="PANTHER" id="PTHR11712">
    <property type="entry name" value="POLYKETIDE SYNTHASE-RELATED"/>
    <property type="match status" value="1"/>
</dbReference>
<evidence type="ECO:0000256" key="10">
    <source>
        <dbReference type="ARBA" id="ARBA00022679"/>
    </source>
</evidence>
<keyword evidence="7" id="KW-1003">Cell membrane</keyword>
<dbReference type="PIRSF" id="PIRSF000447">
    <property type="entry name" value="KAS_II"/>
    <property type="match status" value="1"/>
</dbReference>
<evidence type="ECO:0000256" key="21">
    <source>
        <dbReference type="ARBA" id="ARBA00047659"/>
    </source>
</evidence>
<evidence type="ECO:0000256" key="4">
    <source>
        <dbReference type="ARBA" id="ARBA00012356"/>
    </source>
</evidence>
<proteinExistence type="inferred from homology"/>
<evidence type="ECO:0000256" key="23">
    <source>
        <dbReference type="PIRSR" id="PIRSR000447-1"/>
    </source>
</evidence>
<evidence type="ECO:0000256" key="2">
    <source>
        <dbReference type="ARBA" id="ARBA00005194"/>
    </source>
</evidence>
<keyword evidence="6" id="KW-0536">Nodulation</keyword>
<keyword evidence="15" id="KW-0472">Membrane</keyword>
<dbReference type="InterPro" id="IPR017568">
    <property type="entry name" value="3-oxoacyl-ACP_synth-2"/>
</dbReference>
<evidence type="ECO:0000256" key="8">
    <source>
        <dbReference type="ARBA" id="ARBA00022516"/>
    </source>
</evidence>
<dbReference type="PANTHER" id="PTHR11712:SF352">
    <property type="entry name" value="3-OXOACYL-[ACYL-CARRIER-PROTEIN] SYNTHASE"/>
    <property type="match status" value="1"/>
</dbReference>
<dbReference type="InterPro" id="IPR014031">
    <property type="entry name" value="Ketoacyl_synth_C"/>
</dbReference>
<dbReference type="NCBIfam" id="TIGR03150">
    <property type="entry name" value="fabF"/>
    <property type="match status" value="1"/>
</dbReference>
<dbReference type="PROSITE" id="PS52004">
    <property type="entry name" value="KS3_2"/>
    <property type="match status" value="1"/>
</dbReference>
<comment type="function">
    <text evidence="18 22">Involved in the type II fatty acid elongation cycle. Catalyzes the elongation of a wide range of acyl-ACP by the addition of two carbons from malonyl-ACP to an acyl acceptor. Can efficiently catalyze the conversion of palmitoleoyl-ACP (cis-hexadec-9-enoyl-ACP) to cis-vaccenoyl-ACP (cis-octadec-11-enoyl-ACP), an essential step in the thermal regulation of fatty acid composition.</text>
</comment>
<dbReference type="GO" id="GO:0030497">
    <property type="term" value="P:fatty acid elongation"/>
    <property type="evidence" value="ECO:0007669"/>
    <property type="project" value="UniProtKB-ARBA"/>
</dbReference>
<dbReference type="SMART" id="SM00825">
    <property type="entry name" value="PKS_KS"/>
    <property type="match status" value="1"/>
</dbReference>
<comment type="similarity">
    <text evidence="3 22 24">Belongs to the thiolase-like superfamily. Beta-ketoacyl-ACP synthases family.</text>
</comment>
<evidence type="ECO:0000256" key="1">
    <source>
        <dbReference type="ARBA" id="ARBA00004533"/>
    </source>
</evidence>
<evidence type="ECO:0000256" key="6">
    <source>
        <dbReference type="ARBA" id="ARBA00022458"/>
    </source>
</evidence>
<keyword evidence="16 22" id="KW-0275">Fatty acid biosynthesis</keyword>
<comment type="pathway">
    <text evidence="2 22">Lipid metabolism; fatty acid biosynthesis.</text>
</comment>
<accession>M8D687</accession>
<dbReference type="OrthoDB" id="9808669at2"/>
<dbReference type="AlphaFoldDB" id="M8D687"/>
<evidence type="ECO:0000256" key="15">
    <source>
        <dbReference type="ARBA" id="ARBA00023136"/>
    </source>
</evidence>
<dbReference type="InterPro" id="IPR016039">
    <property type="entry name" value="Thiolase-like"/>
</dbReference>
<keyword evidence="8 22" id="KW-0444">Lipid biosynthesis</keyword>
<dbReference type="Proteomes" id="UP000012081">
    <property type="component" value="Unassembled WGS sequence"/>
</dbReference>
<gene>
    <name evidence="26" type="ORF">I532_15616</name>
</gene>
<keyword evidence="11" id="KW-0812">Transmembrane</keyword>
<evidence type="ECO:0000256" key="12">
    <source>
        <dbReference type="ARBA" id="ARBA00022832"/>
    </source>
</evidence>
<sequence>MKKRVVVTGMGVVTPIGVGVKTFWENVVRGVSGVDYIQAFDAEGFPTTIGAEVKGLDLDEWFTPKEKNRMETFTQYAIVAAKQAISQAKLDMRQLDPYRVGVIVGTGMGGTRLILENYQDLLQHGYRKVSSYLAFASLVDAPTSEVSIMVGAKGKSGAWGSACATGNNCIGEGCRAIQYGEADVMIAGGTEGQFTPIDLASFCKIKALSTRNDNPQAASRPFDKDRDGFVIGAGSGIVVLESEESAKKRGATILAEVAGYGSTTDAYHVTAPDPEAKSAIMAMKNAIADANLAPADIDYINAHGSSTRLNDQIETLAIKKLFGEKARSIPVSSIKSMTGHLLAGASAVELIACILTLQHQIVPPTINLHEPDEGFDLNYVPNEAQAHRVRAVLNNSFGFGGYNACIVVKEWQG</sequence>
<dbReference type="Pfam" id="PF02801">
    <property type="entry name" value="Ketoacyl-synt_C"/>
    <property type="match status" value="1"/>
</dbReference>
<dbReference type="GO" id="GO:0005886">
    <property type="term" value="C:plasma membrane"/>
    <property type="evidence" value="ECO:0007669"/>
    <property type="project" value="UniProtKB-SubCell"/>
</dbReference>
<evidence type="ECO:0000256" key="7">
    <source>
        <dbReference type="ARBA" id="ARBA00022475"/>
    </source>
</evidence>
<dbReference type="NCBIfam" id="NF005589">
    <property type="entry name" value="PRK07314.1"/>
    <property type="match status" value="1"/>
</dbReference>
<dbReference type="SUPFAM" id="SSF53901">
    <property type="entry name" value="Thiolase-like"/>
    <property type="match status" value="2"/>
</dbReference>
<dbReference type="PATRIC" id="fig|1300222.3.peg.3268"/>
<evidence type="ECO:0000313" key="26">
    <source>
        <dbReference type="EMBL" id="EMT51784.1"/>
    </source>
</evidence>
<evidence type="ECO:0000256" key="16">
    <source>
        <dbReference type="ARBA" id="ARBA00023160"/>
    </source>
</evidence>
<evidence type="ECO:0000256" key="14">
    <source>
        <dbReference type="ARBA" id="ARBA00023098"/>
    </source>
</evidence>
<evidence type="ECO:0000256" key="18">
    <source>
        <dbReference type="ARBA" id="ARBA00024006"/>
    </source>
</evidence>
<name>M8D687_9BACL</name>
<comment type="function">
    <text evidence="19">Proposed to synthesize NOD factor fatty acyl chain. Involved in the synthesis of a highly unsaturated fatty acid moiety, which forms part of a lipo-oligosaccharide that is responsible for host specificity.</text>
</comment>
<evidence type="ECO:0000259" key="25">
    <source>
        <dbReference type="PROSITE" id="PS52004"/>
    </source>
</evidence>
<evidence type="ECO:0000256" key="19">
    <source>
        <dbReference type="ARBA" id="ARBA00037576"/>
    </source>
</evidence>
<dbReference type="RefSeq" id="WP_003389362.1">
    <property type="nucleotide sequence ID" value="NZ_APBN01000006.1"/>
</dbReference>
<feature type="domain" description="Ketosynthase family 3 (KS3)" evidence="25">
    <location>
        <begin position="2"/>
        <end position="410"/>
    </location>
</feature>
<evidence type="ECO:0000256" key="13">
    <source>
        <dbReference type="ARBA" id="ARBA00022989"/>
    </source>
</evidence>
<evidence type="ECO:0000256" key="9">
    <source>
        <dbReference type="ARBA" id="ARBA00022519"/>
    </source>
</evidence>
<dbReference type="EC" id="2.3.1.179" evidence="4 22"/>
<keyword evidence="14" id="KW-0443">Lipid metabolism</keyword>
<evidence type="ECO:0000256" key="22">
    <source>
        <dbReference type="PIRNR" id="PIRNR000447"/>
    </source>
</evidence>
<evidence type="ECO:0000256" key="24">
    <source>
        <dbReference type="RuleBase" id="RU003694"/>
    </source>
</evidence>
<evidence type="ECO:0000256" key="5">
    <source>
        <dbReference type="ARBA" id="ARBA00014657"/>
    </source>
</evidence>
<dbReference type="InterPro" id="IPR000794">
    <property type="entry name" value="Beta-ketoacyl_synthase"/>
</dbReference>
<keyword evidence="13" id="KW-1133">Transmembrane helix</keyword>
<comment type="catalytic activity">
    <reaction evidence="20 22">
        <text>(9Z)-hexadecenoyl-[ACP] + malonyl-[ACP] + H(+) = 3-oxo-(11Z)-octadecenoyl-[ACP] + holo-[ACP] + CO2</text>
        <dbReference type="Rhea" id="RHEA:55040"/>
        <dbReference type="Rhea" id="RHEA-COMP:9623"/>
        <dbReference type="Rhea" id="RHEA-COMP:9685"/>
        <dbReference type="Rhea" id="RHEA-COMP:10800"/>
        <dbReference type="Rhea" id="RHEA-COMP:14074"/>
        <dbReference type="ChEBI" id="CHEBI:15378"/>
        <dbReference type="ChEBI" id="CHEBI:16526"/>
        <dbReference type="ChEBI" id="CHEBI:64479"/>
        <dbReference type="ChEBI" id="CHEBI:78449"/>
        <dbReference type="ChEBI" id="CHEBI:83989"/>
        <dbReference type="ChEBI" id="CHEBI:138538"/>
        <dbReference type="EC" id="2.3.1.179"/>
    </reaction>
</comment>
<feature type="active site" description="For beta-ketoacyl synthase activity" evidence="23">
    <location>
        <position position="163"/>
    </location>
</feature>
<evidence type="ECO:0000256" key="17">
    <source>
        <dbReference type="ARBA" id="ARBA00023315"/>
    </source>
</evidence>
<keyword evidence="12" id="KW-0276">Fatty acid metabolism</keyword>
<keyword evidence="10 22" id="KW-0808">Transferase</keyword>
<organism evidence="26 27">
    <name type="scientific">Brevibacillus borstelensis AK1</name>
    <dbReference type="NCBI Taxonomy" id="1300222"/>
    <lineage>
        <taxon>Bacteria</taxon>
        <taxon>Bacillati</taxon>
        <taxon>Bacillota</taxon>
        <taxon>Bacilli</taxon>
        <taxon>Bacillales</taxon>
        <taxon>Paenibacillaceae</taxon>
        <taxon>Brevibacillus</taxon>
    </lineage>
</organism>
<evidence type="ECO:0000256" key="3">
    <source>
        <dbReference type="ARBA" id="ARBA00008467"/>
    </source>
</evidence>
<dbReference type="EMBL" id="APBN01000006">
    <property type="protein sequence ID" value="EMT51784.1"/>
    <property type="molecule type" value="Genomic_DNA"/>
</dbReference>
<dbReference type="FunFam" id="3.40.47.10:FF:000029">
    <property type="entry name" value="3-oxoacyl-[acyl-carrier-protein] synthase 1"/>
    <property type="match status" value="1"/>
</dbReference>
<dbReference type="InterPro" id="IPR014030">
    <property type="entry name" value="Ketoacyl_synth_N"/>
</dbReference>
<evidence type="ECO:0000313" key="27">
    <source>
        <dbReference type="Proteomes" id="UP000012081"/>
    </source>
</evidence>
<evidence type="ECO:0000256" key="11">
    <source>
        <dbReference type="ARBA" id="ARBA00022692"/>
    </source>
</evidence>
<reference evidence="26 27" key="1">
    <citation type="submission" date="2013-03" db="EMBL/GenBank/DDBJ databases">
        <title>Assembly of a new bacterial strain Brevibacillus borstelensis AK1.</title>
        <authorList>
            <person name="Rajan I."/>
            <person name="PoliReddy D."/>
            <person name="Sugumar T."/>
            <person name="Rathinam K."/>
            <person name="Alqarawi S."/>
            <person name="Khalil A.B."/>
            <person name="Sivakumar N."/>
        </authorList>
    </citation>
    <scope>NUCLEOTIDE SEQUENCE [LARGE SCALE GENOMIC DNA]</scope>
    <source>
        <strain evidence="26 27">AK1</strain>
    </source>
</reference>
<evidence type="ECO:0000256" key="20">
    <source>
        <dbReference type="ARBA" id="ARBA00047318"/>
    </source>
</evidence>
<keyword evidence="27" id="KW-1185">Reference proteome</keyword>
<dbReference type="GO" id="GO:0004315">
    <property type="term" value="F:3-oxoacyl-[acyl-carrier-protein] synthase activity"/>
    <property type="evidence" value="ECO:0007669"/>
    <property type="project" value="UniProtKB-UniRule"/>
</dbReference>
<dbReference type="InterPro" id="IPR020841">
    <property type="entry name" value="PKS_Beta-ketoAc_synthase_dom"/>
</dbReference>
<comment type="subcellular location">
    <subcellularLocation>
        <location evidence="1">Cell inner membrane</location>
    </subcellularLocation>
</comment>
<dbReference type="UniPathway" id="UPA00094"/>
<dbReference type="FunFam" id="3.40.47.10:FF:000018">
    <property type="entry name" value="3-oxoacyl-[acyl-carrier-protein] synthase 2"/>
    <property type="match status" value="1"/>
</dbReference>